<dbReference type="GO" id="GO:0005634">
    <property type="term" value="C:nucleus"/>
    <property type="evidence" value="ECO:0007669"/>
    <property type="project" value="TreeGrafter"/>
</dbReference>
<dbReference type="STRING" id="623744.A0A553QDL4"/>
<dbReference type="GO" id="GO:0008017">
    <property type="term" value="F:microtubule binding"/>
    <property type="evidence" value="ECO:0007669"/>
    <property type="project" value="InterPro"/>
</dbReference>
<protein>
    <submittedName>
        <fullName evidence="2">Uncharacterized protein</fullName>
    </submittedName>
</protein>
<dbReference type="GO" id="GO:0005737">
    <property type="term" value="C:cytoplasm"/>
    <property type="evidence" value="ECO:0007669"/>
    <property type="project" value="TreeGrafter"/>
</dbReference>
<dbReference type="EMBL" id="SRMA01026073">
    <property type="protein sequence ID" value="TRY88009.1"/>
    <property type="molecule type" value="Genomic_DNA"/>
</dbReference>
<proteinExistence type="predicted"/>
<gene>
    <name evidence="2" type="ORF">DNTS_013004</name>
</gene>
<name>A0A553QDL4_9TELE</name>
<accession>A0A553QDL4</accession>
<dbReference type="OrthoDB" id="2120499at2759"/>
<evidence type="ECO:0000313" key="2">
    <source>
        <dbReference type="EMBL" id="TRY88009.1"/>
    </source>
</evidence>
<dbReference type="Proteomes" id="UP000316079">
    <property type="component" value="Unassembled WGS sequence"/>
</dbReference>
<dbReference type="Pfam" id="PF22584">
    <property type="entry name" value="CFAP143"/>
    <property type="match status" value="1"/>
</dbReference>
<keyword evidence="3" id="KW-1185">Reference proteome</keyword>
<dbReference type="AlphaFoldDB" id="A0A553QDL4"/>
<organism evidence="2 3">
    <name type="scientific">Danionella cerebrum</name>
    <dbReference type="NCBI Taxonomy" id="2873325"/>
    <lineage>
        <taxon>Eukaryota</taxon>
        <taxon>Metazoa</taxon>
        <taxon>Chordata</taxon>
        <taxon>Craniata</taxon>
        <taxon>Vertebrata</taxon>
        <taxon>Euteleostomi</taxon>
        <taxon>Actinopterygii</taxon>
        <taxon>Neopterygii</taxon>
        <taxon>Teleostei</taxon>
        <taxon>Ostariophysi</taxon>
        <taxon>Cypriniformes</taxon>
        <taxon>Danionidae</taxon>
        <taxon>Danioninae</taxon>
        <taxon>Danionella</taxon>
    </lineage>
</organism>
<reference evidence="2 3" key="1">
    <citation type="journal article" date="2019" name="Sci. Data">
        <title>Hybrid genome assembly and annotation of Danionella translucida.</title>
        <authorList>
            <person name="Kadobianskyi M."/>
            <person name="Schulze L."/>
            <person name="Schuelke M."/>
            <person name="Judkewitz B."/>
        </authorList>
    </citation>
    <scope>NUCLEOTIDE SEQUENCE [LARGE SCALE GENOMIC DNA]</scope>
    <source>
        <strain evidence="2 3">Bolton</strain>
    </source>
</reference>
<dbReference type="PANTHER" id="PTHR15510:SF5">
    <property type="entry name" value="SPERM-ASSOCIATED ANTIGEN 8"/>
    <property type="match status" value="1"/>
</dbReference>
<sequence length="193" mass="21581">MHAVSPEENEENKPVRKSLRGNWVEERATASLDKARPRSCVNKHGHAGILSVETPAKVQGTSTFCASYTVPLSPRVRLKGRRTELLENDLVKEIRAQILSELNPDPDITDLCSVTKADYKLEGFESQRTPLTLDCDYVSEQAITFWSDNYQKVQGVTAVKSMNSPFKRNATFSTPIADQLDPLDEPMQSLSEN</sequence>
<dbReference type="GO" id="GO:0045944">
    <property type="term" value="P:positive regulation of transcription by RNA polymerase II"/>
    <property type="evidence" value="ECO:0007669"/>
    <property type="project" value="TreeGrafter"/>
</dbReference>
<evidence type="ECO:0000313" key="3">
    <source>
        <dbReference type="Proteomes" id="UP000316079"/>
    </source>
</evidence>
<dbReference type="InterPro" id="IPR026124">
    <property type="entry name" value="Sperm-assoc_Ag8"/>
</dbReference>
<evidence type="ECO:0000256" key="1">
    <source>
        <dbReference type="SAM" id="MobiDB-lite"/>
    </source>
</evidence>
<dbReference type="PANTHER" id="PTHR15510">
    <property type="entry name" value="SPERM-ASSOCIATED ANTIGEN 8"/>
    <property type="match status" value="1"/>
</dbReference>
<comment type="caution">
    <text evidence="2">The sequence shown here is derived from an EMBL/GenBank/DDBJ whole genome shotgun (WGS) entry which is preliminary data.</text>
</comment>
<feature type="region of interest" description="Disordered" evidence="1">
    <location>
        <begin position="1"/>
        <end position="22"/>
    </location>
</feature>